<dbReference type="InterPro" id="IPR011009">
    <property type="entry name" value="Kinase-like_dom_sf"/>
</dbReference>
<dbReference type="Gene3D" id="1.10.510.10">
    <property type="entry name" value="Transferase(Phosphotransferase) domain 1"/>
    <property type="match status" value="1"/>
</dbReference>
<dbReference type="AlphaFoldDB" id="A0AAI9TU55"/>
<proteinExistence type="predicted"/>
<name>A0AAI9TU55_9PEZI</name>
<keyword evidence="2" id="KW-0808">Transferase</keyword>
<gene>
    <name evidence="2" type="ORF">CMEL01_09837</name>
</gene>
<dbReference type="CDD" id="cd00180">
    <property type="entry name" value="PKc"/>
    <property type="match status" value="1"/>
</dbReference>
<protein>
    <submittedName>
        <fullName evidence="2">CMGC protein kinase</fullName>
    </submittedName>
</protein>
<organism evidence="2 3">
    <name type="scientific">Colletotrichum melonis</name>
    <dbReference type="NCBI Taxonomy" id="1209925"/>
    <lineage>
        <taxon>Eukaryota</taxon>
        <taxon>Fungi</taxon>
        <taxon>Dikarya</taxon>
        <taxon>Ascomycota</taxon>
        <taxon>Pezizomycotina</taxon>
        <taxon>Sordariomycetes</taxon>
        <taxon>Hypocreomycetidae</taxon>
        <taxon>Glomerellales</taxon>
        <taxon>Glomerellaceae</taxon>
        <taxon>Colletotrichum</taxon>
        <taxon>Colletotrichum acutatum species complex</taxon>
    </lineage>
</organism>
<dbReference type="Gene3D" id="3.30.200.20">
    <property type="entry name" value="Phosphorylase Kinase, domain 1"/>
    <property type="match status" value="1"/>
</dbReference>
<keyword evidence="2" id="KW-0418">Kinase</keyword>
<dbReference type="PANTHER" id="PTHR24359">
    <property type="entry name" value="SERINE/THREONINE-PROTEIN KINASE SBK1"/>
    <property type="match status" value="1"/>
</dbReference>
<comment type="caution">
    <text evidence="2">The sequence shown here is derived from an EMBL/GenBank/DDBJ whole genome shotgun (WGS) entry which is preliminary data.</text>
</comment>
<dbReference type="Pfam" id="PF00069">
    <property type="entry name" value="Pkinase"/>
    <property type="match status" value="1"/>
</dbReference>
<feature type="domain" description="Protein kinase" evidence="1">
    <location>
        <begin position="237"/>
        <end position="543"/>
    </location>
</feature>
<dbReference type="GO" id="GO:0005524">
    <property type="term" value="F:ATP binding"/>
    <property type="evidence" value="ECO:0007669"/>
    <property type="project" value="InterPro"/>
</dbReference>
<sequence length="639" mass="73393">MTTPAPPSIHVNGLLELDVDDHMSLVSAWITPTLPSPETIPENDNIQDYLDKRLHRHAVVDPFDTTETYRSFWPRRLFQYLFDRQAVSGVIKELIDEGALQVKRSETEAECRESWTEKVCGGGVDGRGYRLILAILIFLDMARDLGSFVDEGIDDSRLPLTQSLIDSYQSGESKTSARPFQKWRIRCIKDFYDYQYRLLIPILMKTDVPGEVSHYDFMAKQIVPWIAIQNRIPESSTDGSTITLGGGFGEVKQIVIHAWQHHFDETLKNLSASPSCFALKRLYISDKQEFEQEVKHLKRFGGRHPHIVTLLATFARETAGETEYSLLFPWADCDLLEFWRRKTSLARGHQLCKWIARQLLGITDALQFIHDPKVLDADGNRLYGRHGDIKPENILWFSSPYDRGNLVLSDLGLTRTHRIESRSNRPGAQIPVSPNYRPPECDIDGNDGRISRSFDIWTLGCLFLEFVVWALEGWEGYCRFKDSRMSPYIHGHDTPVYFDIVQVKDDNQETEGRRKLVYAVDIKESVTREVARLRKLPNCSQYFQDMLDLIQVRMLIVQSRTPKQMRIAAPELFKRMKEMENACGSWDYCMAPGSSTASIEPHLPVRAQLNDVALNHIGNIDTGHLNNIIRYKDGQSRLR</sequence>
<dbReference type="EMBL" id="MLGG01000090">
    <property type="protein sequence ID" value="KAK1445594.1"/>
    <property type="molecule type" value="Genomic_DNA"/>
</dbReference>
<dbReference type="SUPFAM" id="SSF56112">
    <property type="entry name" value="Protein kinase-like (PK-like)"/>
    <property type="match status" value="1"/>
</dbReference>
<evidence type="ECO:0000313" key="2">
    <source>
        <dbReference type="EMBL" id="KAK1445594.1"/>
    </source>
</evidence>
<dbReference type="GO" id="GO:0004674">
    <property type="term" value="F:protein serine/threonine kinase activity"/>
    <property type="evidence" value="ECO:0007669"/>
    <property type="project" value="TreeGrafter"/>
</dbReference>
<evidence type="ECO:0000313" key="3">
    <source>
        <dbReference type="Proteomes" id="UP001239795"/>
    </source>
</evidence>
<dbReference type="InterPro" id="IPR000719">
    <property type="entry name" value="Prot_kinase_dom"/>
</dbReference>
<dbReference type="Proteomes" id="UP001239795">
    <property type="component" value="Unassembled WGS sequence"/>
</dbReference>
<dbReference type="SMART" id="SM00220">
    <property type="entry name" value="S_TKc"/>
    <property type="match status" value="1"/>
</dbReference>
<dbReference type="PANTHER" id="PTHR24359:SF37">
    <property type="entry name" value="PROTEIN KINASE DOMAIN-CONTAINING PROTEIN"/>
    <property type="match status" value="1"/>
</dbReference>
<reference evidence="2 3" key="1">
    <citation type="submission" date="2016-10" db="EMBL/GenBank/DDBJ databases">
        <title>The genome sequence of Colletotrichum fioriniae PJ7.</title>
        <authorList>
            <person name="Baroncelli R."/>
        </authorList>
    </citation>
    <scope>NUCLEOTIDE SEQUENCE [LARGE SCALE GENOMIC DNA]</scope>
    <source>
        <strain evidence="2">Col 31</strain>
    </source>
</reference>
<accession>A0AAI9TU55</accession>
<evidence type="ECO:0000259" key="1">
    <source>
        <dbReference type="PROSITE" id="PS50011"/>
    </source>
</evidence>
<dbReference type="PROSITE" id="PS50011">
    <property type="entry name" value="PROTEIN_KINASE_DOM"/>
    <property type="match status" value="1"/>
</dbReference>
<keyword evidence="3" id="KW-1185">Reference proteome</keyword>